<name>A0AAW4J649_CLOPF</name>
<evidence type="ECO:0000313" key="1">
    <source>
        <dbReference type="EMBL" id="MBO3359516.1"/>
    </source>
</evidence>
<evidence type="ECO:0000313" key="2">
    <source>
        <dbReference type="Proteomes" id="UP000668068"/>
    </source>
</evidence>
<protein>
    <submittedName>
        <fullName evidence="1">Uncharacterized protein</fullName>
    </submittedName>
</protein>
<reference evidence="1" key="1">
    <citation type="submission" date="2020-12" db="EMBL/GenBank/DDBJ databases">
        <title>Comparative genomics of Clostridium perfringens reveals patterns of host-associated phylogenetic clades and virulence factors.</title>
        <authorList>
            <person name="Smith A.H."/>
            <person name="Geier R."/>
        </authorList>
    </citation>
    <scope>NUCLEOTIDE SEQUENCE</scope>
    <source>
        <strain evidence="1">CHD30677R</strain>
    </source>
</reference>
<dbReference type="Proteomes" id="UP000668068">
    <property type="component" value="Unassembled WGS sequence"/>
</dbReference>
<proteinExistence type="predicted"/>
<dbReference type="AlphaFoldDB" id="A0AAW4J649"/>
<accession>A0AAW4J649</accession>
<dbReference type="RefSeq" id="WP_208340765.1">
    <property type="nucleotide sequence ID" value="NZ_JAENQO010000007.1"/>
</dbReference>
<sequence>MELDINTWVKMLTAIIELGRKNGFEIYNQSYGDDFHVFNEICKSDKYYNAVFLSYDKRNDQKNEILVDSHRKRV</sequence>
<dbReference type="EMBL" id="JAENQP010000007">
    <property type="protein sequence ID" value="MBO3359516.1"/>
    <property type="molecule type" value="Genomic_DNA"/>
</dbReference>
<comment type="caution">
    <text evidence="1">The sequence shown here is derived from an EMBL/GenBank/DDBJ whole genome shotgun (WGS) entry which is preliminary data.</text>
</comment>
<gene>
    <name evidence="1" type="ORF">JJB47_12110</name>
</gene>
<organism evidence="1 2">
    <name type="scientific">Clostridium perfringens</name>
    <dbReference type="NCBI Taxonomy" id="1502"/>
    <lineage>
        <taxon>Bacteria</taxon>
        <taxon>Bacillati</taxon>
        <taxon>Bacillota</taxon>
        <taxon>Clostridia</taxon>
        <taxon>Eubacteriales</taxon>
        <taxon>Clostridiaceae</taxon>
        <taxon>Clostridium</taxon>
    </lineage>
</organism>